<feature type="compositionally biased region" description="Acidic residues" evidence="9">
    <location>
        <begin position="1827"/>
        <end position="1837"/>
    </location>
</feature>
<evidence type="ECO:0000256" key="9">
    <source>
        <dbReference type="SAM" id="MobiDB-lite"/>
    </source>
</evidence>
<dbReference type="PANTHER" id="PTHR10887:SF495">
    <property type="entry name" value="HELICASE SENATAXIN ISOFORM X1-RELATED"/>
    <property type="match status" value="1"/>
</dbReference>
<accession>A0A6J3MGV1</accession>
<evidence type="ECO:0000256" key="7">
    <source>
        <dbReference type="ARBA" id="ARBA00023242"/>
    </source>
</evidence>
<proteinExistence type="inferred from homology"/>
<feature type="compositionally biased region" description="Basic and acidic residues" evidence="9">
    <location>
        <begin position="929"/>
        <end position="942"/>
    </location>
</feature>
<dbReference type="GO" id="GO:0016787">
    <property type="term" value="F:hydrolase activity"/>
    <property type="evidence" value="ECO:0007669"/>
    <property type="project" value="UniProtKB-KW"/>
</dbReference>
<evidence type="ECO:0000259" key="13">
    <source>
        <dbReference type="Pfam" id="PF23576"/>
    </source>
</evidence>
<evidence type="ECO:0000256" key="2">
    <source>
        <dbReference type="ARBA" id="ARBA00007913"/>
    </source>
</evidence>
<evidence type="ECO:0000259" key="12">
    <source>
        <dbReference type="Pfam" id="PF13087"/>
    </source>
</evidence>
<dbReference type="Gene3D" id="3.40.50.300">
    <property type="entry name" value="P-loop containing nucleotide triphosphate hydrolases"/>
    <property type="match status" value="2"/>
</dbReference>
<dbReference type="InterPro" id="IPR056474">
    <property type="entry name" value="SEN1_barrel"/>
</dbReference>
<organism evidence="15">
    <name type="scientific">Dissoconium aciculare CBS 342.82</name>
    <dbReference type="NCBI Taxonomy" id="1314786"/>
    <lineage>
        <taxon>Eukaryota</taxon>
        <taxon>Fungi</taxon>
        <taxon>Dikarya</taxon>
        <taxon>Ascomycota</taxon>
        <taxon>Pezizomycotina</taxon>
        <taxon>Dothideomycetes</taxon>
        <taxon>Dothideomycetidae</taxon>
        <taxon>Mycosphaerellales</taxon>
        <taxon>Dissoconiaceae</taxon>
        <taxon>Dissoconium</taxon>
    </lineage>
</organism>
<name>A0A6J3MGV1_9PEZI</name>
<sequence length="1905" mass="214135">MMAMTRSRAWAGRNRVDSNNEAHWFCPRQDAEDDTLFFDEDLLGSDIKESEDDKAKRGKALEQAKQTHDEALLACKILAFDGEDAVRYQQKLQQQLQVHLTRCDVCVREYHRGRRQLRDMLEAEYPPEEVHSFMCKFDQMNITRIENGLNHLTSTLQGLPPNKRSIAAAGDIGMYALFEALNCIPFLRDEETLARVFDMAFQLVQPRKLRLSSFVPGMTSFLFSHVPVRNEWAMRSFRQAKRTPHDAEVKFAILPFFNAALSRVTPAALEREFLPRFWAATRTIISQLSAIQTSDCIRGSDFELVPLSLDHLQVDADHFTDLVQCYVLLLEKDARGFWDAADKASPQIIIEQICKSPALEKMLMDTVEKEPLKLEEKMAWTEIFIRNINANNIVPPLLTMLGQMLHRFQNDRYSRYARRVTYVQGLTCLLEAVKTVRETISGGPVCVDLIEAVTKEHAQIILEELDGIETKEEFNIDDVEQKVLDIVFNIVSLEVKILTYDRRVIWEKGDAAADVNSSYLKFWTTTVKRIRSGHPALMVAMLSGISDLVQLEKIAPAQEKHAPKRAKSWNTALSRSHDEVYKLLEKLESFSSDTLEGLFNERKGAQGIILLLFNEDERLQQAALGILKITSGQDTRRDCLMEIVKRRFASVLSSFTAAYDLITRHKPFAPCTAVLKMGNDILGCLCDSNDGLLRSRQLSEADDIKALTDFWRKTWSVLEVIFEHTEKWSASHDKSMLQEFCRETMDFAEFAFDQYSVIANTLRNSNPDQQRSNTERQKILAQLLEQPNKAFHSIAKWLRLRDDYLIIKSVSLTVKILNRLHTAEIKVSPKSSAYLLSMISNGKERTRTNLSLNQKAELKRALEKHIDVIELEPAEPKKQGSLQSWVTAGRERSSTPVSGGEARASKEPHQKLAQSKNETSTATRIAAQKKKEEHQAEQEKAKQARARASNLGAGSGEHTAKGQNVMVSSDESDDDDDDDDSRKKSERPNVNVSGAQGPTRIARTQRSQRDMRARLAPDLTSLHKTILNWDYFHEGDYPPYADDSMFSRNTFEPLLTLEAWQGMVKSREEINANTANGYEIKVQNRSTVDSFTEISSLLDSAENKRLGLSEGDIILLSMGKKPADDSKSPHCLARIYRIKRQKATLEVVYQVSPSAPLTPHMTMQTVIYGLKVQSITPLEREFGALKALQYYDLCNQIVRAAPSRRINVNEKQIASFQDIWNLNRAQSEAINAALENDGFSLIQGPPGSGKTKTIVAIVGGLLSSMLDNGSVGTTKISVPKSGMNAPASDNAPSKKLLVCAPSNAAVDELVMRLKEGVKTKSGRRHDLNVVRIGRSEAINSQVKDVTMEELVSKRLGNNETDPKKRQAQADVFLNHKQISGQLQEAYQTRDKGEVKGNDLTKLEASIAQLRKRKNELSVQIDNIKDQERNQGRQAELDRKRAQQAVLDGAHVICATLSGSGHDMFQSLNIEFETVIIDEAAQCVEMSSLIPLKYGCVKCIMVGDPKQLPPTVFSKEAAKFQYEQSLFVRMQNNHPDEVHLLDTQYRMHPHISQFPSRSFYDGLLKDGQGMAALRKQPWHTSALLAPYRFYDVKGQQQNAPKGRSFINIAEIDVAMALYNRLTTDCKSYDFSGKIGIITPYKAQLHALKDRFSGRYGSRILDDIEFNTTDAFQGRESEVIIFSCVRASESGGIGFLQDIRRMNVGLTRAKSSLWVLGNSGSLIKGQYWRKLVEDAQARDCYTTGNIMSMLAKPSDAFPANVPVKAEEAAANGIKQEKPSEDPRKANGAHSDRMEGVRYKFEDRVSKPRASEDPRIKQERASSPKRAEATEDVEMEDAVIEEPIGTSRAIETSRSAALIKEDHGKSAAAEPAKTNGTSAAPREAPVAPRKRPQSTPFMPRKKPRPGAQ</sequence>
<feature type="domain" description="DNA2/NAM7 helicase-like C-terminal" evidence="12">
    <location>
        <begin position="1521"/>
        <end position="1717"/>
    </location>
</feature>
<dbReference type="InterPro" id="IPR041677">
    <property type="entry name" value="DNA2/NAM7_AAA_11"/>
</dbReference>
<evidence type="ECO:0000256" key="8">
    <source>
        <dbReference type="SAM" id="Coils"/>
    </source>
</evidence>
<evidence type="ECO:0008006" key="16">
    <source>
        <dbReference type="Google" id="ProtNLM"/>
    </source>
</evidence>
<keyword evidence="4" id="KW-0378">Hydrolase</keyword>
<dbReference type="GO" id="GO:0016604">
    <property type="term" value="C:nuclear body"/>
    <property type="evidence" value="ECO:0007669"/>
    <property type="project" value="TreeGrafter"/>
</dbReference>
<dbReference type="Pfam" id="PF13086">
    <property type="entry name" value="AAA_11"/>
    <property type="match status" value="1"/>
</dbReference>
<evidence type="ECO:0000259" key="11">
    <source>
        <dbReference type="Pfam" id="PF13086"/>
    </source>
</evidence>
<dbReference type="GO" id="GO:0001147">
    <property type="term" value="F:transcription termination site sequence-specific DNA binding"/>
    <property type="evidence" value="ECO:0007669"/>
    <property type="project" value="TreeGrafter"/>
</dbReference>
<keyword evidence="5" id="KW-0347">Helicase</keyword>
<evidence type="ECO:0000256" key="6">
    <source>
        <dbReference type="ARBA" id="ARBA00022840"/>
    </source>
</evidence>
<evidence type="ECO:0000259" key="10">
    <source>
        <dbReference type="Pfam" id="PF12726"/>
    </source>
</evidence>
<feature type="domain" description="Helicase Sen1 N-terminal" evidence="10">
    <location>
        <begin position="92"/>
        <end position="811"/>
    </location>
</feature>
<dbReference type="PANTHER" id="PTHR10887">
    <property type="entry name" value="DNA2/NAM7 HELICASE FAMILY"/>
    <property type="match status" value="1"/>
</dbReference>
<dbReference type="SUPFAM" id="SSF52540">
    <property type="entry name" value="P-loop containing nucleoside triphosphate hydrolases"/>
    <property type="match status" value="1"/>
</dbReference>
<keyword evidence="7" id="KW-0539">Nucleus</keyword>
<evidence type="ECO:0000313" key="15">
    <source>
        <dbReference type="RefSeq" id="XP_033464222.1"/>
    </source>
</evidence>
<feature type="compositionally biased region" description="Basic residues" evidence="9">
    <location>
        <begin position="1896"/>
        <end position="1905"/>
    </location>
</feature>
<evidence type="ECO:0000256" key="4">
    <source>
        <dbReference type="ARBA" id="ARBA00022801"/>
    </source>
</evidence>
<dbReference type="Pfam" id="PF13087">
    <property type="entry name" value="AAA_12"/>
    <property type="match status" value="1"/>
</dbReference>
<dbReference type="GeneID" id="54363974"/>
<dbReference type="Pfam" id="PF23576">
    <property type="entry name" value="SEN1_barrel"/>
    <property type="match status" value="1"/>
</dbReference>
<evidence type="ECO:0000313" key="14">
    <source>
        <dbReference type="Proteomes" id="UP000504637"/>
    </source>
</evidence>
<keyword evidence="6" id="KW-0067">ATP-binding</keyword>
<dbReference type="InterPro" id="IPR024481">
    <property type="entry name" value="Helicase_Sen1_N"/>
</dbReference>
<dbReference type="InterPro" id="IPR041679">
    <property type="entry name" value="DNA2/NAM7-like_C"/>
</dbReference>
<feature type="region of interest" description="Disordered" evidence="9">
    <location>
        <begin position="1765"/>
        <end position="1905"/>
    </location>
</feature>
<dbReference type="OrthoDB" id="6513042at2759"/>
<evidence type="ECO:0000256" key="1">
    <source>
        <dbReference type="ARBA" id="ARBA00004123"/>
    </source>
</evidence>
<dbReference type="GO" id="GO:0005694">
    <property type="term" value="C:chromosome"/>
    <property type="evidence" value="ECO:0007669"/>
    <property type="project" value="UniProtKB-ARBA"/>
</dbReference>
<dbReference type="GO" id="GO:0006369">
    <property type="term" value="P:termination of RNA polymerase II transcription"/>
    <property type="evidence" value="ECO:0007669"/>
    <property type="project" value="TreeGrafter"/>
</dbReference>
<feature type="region of interest" description="Disordered" evidence="9">
    <location>
        <begin position="877"/>
        <end position="1012"/>
    </location>
</feature>
<dbReference type="CDD" id="cd18808">
    <property type="entry name" value="SF1_C_Upf1"/>
    <property type="match status" value="1"/>
</dbReference>
<feature type="domain" description="DNA2/NAM7 helicase helicase" evidence="11">
    <location>
        <begin position="1221"/>
        <end position="1514"/>
    </location>
</feature>
<comment type="subcellular location">
    <subcellularLocation>
        <location evidence="1">Nucleus</location>
    </subcellularLocation>
</comment>
<keyword evidence="8" id="KW-0175">Coiled coil</keyword>
<keyword evidence="14" id="KW-1185">Reference proteome</keyword>
<dbReference type="Proteomes" id="UP000504637">
    <property type="component" value="Unplaced"/>
</dbReference>
<feature type="domain" description="Helicase SEN1 beta-barrel" evidence="13">
    <location>
        <begin position="1075"/>
        <end position="1172"/>
    </location>
</feature>
<keyword evidence="3" id="KW-0547">Nucleotide-binding</keyword>
<dbReference type="InterPro" id="IPR045055">
    <property type="entry name" value="DNA2/NAM7-like"/>
</dbReference>
<dbReference type="InterPro" id="IPR047187">
    <property type="entry name" value="SF1_C_Upf1"/>
</dbReference>
<feature type="compositionally biased region" description="Polar residues" evidence="9">
    <location>
        <begin position="912"/>
        <end position="923"/>
    </location>
</feature>
<dbReference type="FunFam" id="3.40.50.300:FF:000326">
    <property type="entry name" value="P-loop containing nucleoside triphosphate hydrolase"/>
    <property type="match status" value="1"/>
</dbReference>
<evidence type="ECO:0000256" key="3">
    <source>
        <dbReference type="ARBA" id="ARBA00022741"/>
    </source>
</evidence>
<dbReference type="FunFam" id="3.40.50.300:FF:001152">
    <property type="entry name" value="tRNA-splicing endonuclease, putative"/>
    <property type="match status" value="1"/>
</dbReference>
<dbReference type="GO" id="GO:0004386">
    <property type="term" value="F:helicase activity"/>
    <property type="evidence" value="ECO:0007669"/>
    <property type="project" value="UniProtKB-KW"/>
</dbReference>
<gene>
    <name evidence="15" type="ORF">K489DRAFT_385882</name>
</gene>
<feature type="compositionally biased region" description="Acidic residues" evidence="9">
    <location>
        <begin position="970"/>
        <end position="979"/>
    </location>
</feature>
<dbReference type="RefSeq" id="XP_033464222.1">
    <property type="nucleotide sequence ID" value="XM_033606174.1"/>
</dbReference>
<reference evidence="15" key="1">
    <citation type="submission" date="2020-01" db="EMBL/GenBank/DDBJ databases">
        <authorList>
            <consortium name="DOE Joint Genome Institute"/>
            <person name="Haridas S."/>
            <person name="Albert R."/>
            <person name="Binder M."/>
            <person name="Bloem J."/>
            <person name="Labutti K."/>
            <person name="Salamov A."/>
            <person name="Andreopoulos B."/>
            <person name="Baker S.E."/>
            <person name="Barry K."/>
            <person name="Bills G."/>
            <person name="Bluhm B.H."/>
            <person name="Cannon C."/>
            <person name="Castanera R."/>
            <person name="Culley D.E."/>
            <person name="Daum C."/>
            <person name="Ezra D."/>
            <person name="Gonzalez J.B."/>
            <person name="Henrissat B."/>
            <person name="Kuo A."/>
            <person name="Liang C."/>
            <person name="Lipzen A."/>
            <person name="Lutzoni F."/>
            <person name="Magnuson J."/>
            <person name="Mondo S."/>
            <person name="Nolan M."/>
            <person name="Ohm R."/>
            <person name="Pangilinan J."/>
            <person name="Park H.-J."/>
            <person name="Ramirez L."/>
            <person name="Alfaro M."/>
            <person name="Sun H."/>
            <person name="Tritt A."/>
            <person name="Yoshinaga Y."/>
            <person name="Zwiers L.-H."/>
            <person name="Turgeon B.G."/>
            <person name="Goodwin S.B."/>
            <person name="Spatafora J.W."/>
            <person name="Crous P.W."/>
            <person name="Grigoriev I.V."/>
        </authorList>
    </citation>
    <scope>NUCLEOTIDE SEQUENCE</scope>
    <source>
        <strain evidence="15">CBS 342.82</strain>
    </source>
</reference>
<dbReference type="Pfam" id="PF12726">
    <property type="entry name" value="SEN1_N"/>
    <property type="match status" value="1"/>
</dbReference>
<dbReference type="CDD" id="cd18042">
    <property type="entry name" value="DEXXQc_SETX"/>
    <property type="match status" value="1"/>
</dbReference>
<feature type="coiled-coil region" evidence="8">
    <location>
        <begin position="1399"/>
        <end position="1444"/>
    </location>
</feature>
<reference evidence="15" key="3">
    <citation type="submission" date="2025-08" db="UniProtKB">
        <authorList>
            <consortium name="RefSeq"/>
        </authorList>
    </citation>
    <scope>IDENTIFICATION</scope>
    <source>
        <strain evidence="15">CBS 342.82</strain>
    </source>
</reference>
<comment type="similarity">
    <text evidence="2">Belongs to the DNA2/NAM7 helicase family.</text>
</comment>
<reference evidence="15" key="2">
    <citation type="submission" date="2020-04" db="EMBL/GenBank/DDBJ databases">
        <authorList>
            <consortium name="NCBI Genome Project"/>
        </authorList>
    </citation>
    <scope>NUCLEOTIDE SEQUENCE</scope>
    <source>
        <strain evidence="15">CBS 342.82</strain>
    </source>
</reference>
<dbReference type="InterPro" id="IPR027417">
    <property type="entry name" value="P-loop_NTPase"/>
</dbReference>
<protein>
    <recommendedName>
        <fullName evidence="16">tRNA-splicing endonuclease</fullName>
    </recommendedName>
</protein>
<dbReference type="GO" id="GO:0005524">
    <property type="term" value="F:ATP binding"/>
    <property type="evidence" value="ECO:0007669"/>
    <property type="project" value="UniProtKB-KW"/>
</dbReference>
<evidence type="ECO:0000256" key="5">
    <source>
        <dbReference type="ARBA" id="ARBA00022806"/>
    </source>
</evidence>
<feature type="compositionally biased region" description="Basic and acidic residues" evidence="9">
    <location>
        <begin position="1772"/>
        <end position="1826"/>
    </location>
</feature>